<dbReference type="CDD" id="cd01189">
    <property type="entry name" value="INT_ICEBs1_C_like"/>
    <property type="match status" value="1"/>
</dbReference>
<evidence type="ECO:0000256" key="4">
    <source>
        <dbReference type="ARBA" id="ARBA00023172"/>
    </source>
</evidence>
<dbReference type="Gene3D" id="1.10.443.10">
    <property type="entry name" value="Intergrase catalytic core"/>
    <property type="match status" value="1"/>
</dbReference>
<dbReference type="InterPro" id="IPR011010">
    <property type="entry name" value="DNA_brk_join_enz"/>
</dbReference>
<evidence type="ECO:0000259" key="8">
    <source>
        <dbReference type="PROSITE" id="PS51900"/>
    </source>
</evidence>
<feature type="domain" description="Tyr recombinase" evidence="7">
    <location>
        <begin position="161"/>
        <end position="356"/>
    </location>
</feature>
<dbReference type="Pfam" id="PF14659">
    <property type="entry name" value="Phage_int_SAM_3"/>
    <property type="match status" value="1"/>
</dbReference>
<sequence>MKERHGARGTTYTGCYRDPDGRERSAGSFPSRREALRAAHREEQRVLSGSWHDASQGEITFFDYVEKEWLPHKHLEVTTRASYVSYLNKQFYPAFGKKKLNKISPMVIQDWVTTAYDEGLSPRSIKKYHVFLSSIFRRAVRDRILVYNPCDHTELPKVIARKSRTLTPEEFERLVAAVPQQYRLMLETFIETGMRWGELIALRPRHIDFLRRTISVEETIVETSKVHSPTGERFIVKPYPKNNEPRTFGVRQAWLDAIAEHVRAKELGRDDLLFATKVGTPISRNSFRTHVWLPAVKASGVDFPVRVHDLRHAHASWLLAGGSDLKSVMDRMGHHQIQTTQKYLHSLPDADQKNLDALDRVAGRHG</sequence>
<evidence type="ECO:0000256" key="6">
    <source>
        <dbReference type="SAM" id="MobiDB-lite"/>
    </source>
</evidence>
<dbReference type="PROSITE" id="PS51900">
    <property type="entry name" value="CB"/>
    <property type="match status" value="1"/>
</dbReference>
<keyword evidence="3 5" id="KW-0238">DNA-binding</keyword>
<dbReference type="Pfam" id="PF00589">
    <property type="entry name" value="Phage_integrase"/>
    <property type="match status" value="1"/>
</dbReference>
<dbReference type="PROSITE" id="PS51898">
    <property type="entry name" value="TYR_RECOMBINASE"/>
    <property type="match status" value="1"/>
</dbReference>
<protein>
    <submittedName>
        <fullName evidence="9">Integrase</fullName>
    </submittedName>
</protein>
<proteinExistence type="inferred from homology"/>
<dbReference type="Proteomes" id="UP000544110">
    <property type="component" value="Unassembled WGS sequence"/>
</dbReference>
<evidence type="ECO:0000313" key="9">
    <source>
        <dbReference type="EMBL" id="NYG55298.1"/>
    </source>
</evidence>
<feature type="compositionally biased region" description="Basic and acidic residues" evidence="6">
    <location>
        <begin position="17"/>
        <end position="34"/>
    </location>
</feature>
<comment type="caution">
    <text evidence="9">The sequence shown here is derived from an EMBL/GenBank/DDBJ whole genome shotgun (WGS) entry which is preliminary data.</text>
</comment>
<accession>A0A7Y9RVD6</accession>
<feature type="region of interest" description="Disordered" evidence="6">
    <location>
        <begin position="1"/>
        <end position="34"/>
    </location>
</feature>
<dbReference type="PANTHER" id="PTHR30349:SF64">
    <property type="entry name" value="PROPHAGE INTEGRASE INTD-RELATED"/>
    <property type="match status" value="1"/>
</dbReference>
<dbReference type="AlphaFoldDB" id="A0A7Y9RVD6"/>
<evidence type="ECO:0000256" key="2">
    <source>
        <dbReference type="ARBA" id="ARBA00022908"/>
    </source>
</evidence>
<dbReference type="Gene3D" id="1.10.150.130">
    <property type="match status" value="1"/>
</dbReference>
<evidence type="ECO:0000256" key="1">
    <source>
        <dbReference type="ARBA" id="ARBA00008857"/>
    </source>
</evidence>
<reference evidence="9 10" key="1">
    <citation type="submission" date="2020-07" db="EMBL/GenBank/DDBJ databases">
        <title>Sequencing the genomes of 1000 actinobacteria strains.</title>
        <authorList>
            <person name="Klenk H.-P."/>
        </authorList>
    </citation>
    <scope>NUCLEOTIDE SEQUENCE [LARGE SCALE GENOMIC DNA]</scope>
    <source>
        <strain evidence="9 10">DSM 24552</strain>
    </source>
</reference>
<dbReference type="InterPro" id="IPR010998">
    <property type="entry name" value="Integrase_recombinase_N"/>
</dbReference>
<evidence type="ECO:0000256" key="5">
    <source>
        <dbReference type="PROSITE-ProRule" id="PRU01248"/>
    </source>
</evidence>
<dbReference type="GO" id="GO:0006310">
    <property type="term" value="P:DNA recombination"/>
    <property type="evidence" value="ECO:0007669"/>
    <property type="project" value="UniProtKB-KW"/>
</dbReference>
<evidence type="ECO:0000313" key="10">
    <source>
        <dbReference type="Proteomes" id="UP000544110"/>
    </source>
</evidence>
<feature type="domain" description="Core-binding (CB)" evidence="8">
    <location>
        <begin position="60"/>
        <end position="140"/>
    </location>
</feature>
<dbReference type="EMBL" id="JACCAC010000001">
    <property type="protein sequence ID" value="NYG55298.1"/>
    <property type="molecule type" value="Genomic_DNA"/>
</dbReference>
<keyword evidence="4" id="KW-0233">DNA recombination</keyword>
<evidence type="ECO:0000256" key="3">
    <source>
        <dbReference type="ARBA" id="ARBA00023125"/>
    </source>
</evidence>
<dbReference type="InterPro" id="IPR044068">
    <property type="entry name" value="CB"/>
</dbReference>
<dbReference type="GO" id="GO:0015074">
    <property type="term" value="P:DNA integration"/>
    <property type="evidence" value="ECO:0007669"/>
    <property type="project" value="UniProtKB-KW"/>
</dbReference>
<dbReference type="PANTHER" id="PTHR30349">
    <property type="entry name" value="PHAGE INTEGRASE-RELATED"/>
    <property type="match status" value="1"/>
</dbReference>
<keyword evidence="10" id="KW-1185">Reference proteome</keyword>
<dbReference type="InterPro" id="IPR004107">
    <property type="entry name" value="Integrase_SAM-like_N"/>
</dbReference>
<organism evidence="9 10">
    <name type="scientific">Nocardioides perillae</name>
    <dbReference type="NCBI Taxonomy" id="1119534"/>
    <lineage>
        <taxon>Bacteria</taxon>
        <taxon>Bacillati</taxon>
        <taxon>Actinomycetota</taxon>
        <taxon>Actinomycetes</taxon>
        <taxon>Propionibacteriales</taxon>
        <taxon>Nocardioidaceae</taxon>
        <taxon>Nocardioides</taxon>
    </lineage>
</organism>
<gene>
    <name evidence="9" type="ORF">BJ989_001602</name>
</gene>
<dbReference type="SUPFAM" id="SSF56349">
    <property type="entry name" value="DNA breaking-rejoining enzymes"/>
    <property type="match status" value="1"/>
</dbReference>
<dbReference type="InterPro" id="IPR013762">
    <property type="entry name" value="Integrase-like_cat_sf"/>
</dbReference>
<dbReference type="GO" id="GO:0003677">
    <property type="term" value="F:DNA binding"/>
    <property type="evidence" value="ECO:0007669"/>
    <property type="project" value="UniProtKB-UniRule"/>
</dbReference>
<name>A0A7Y9RVD6_9ACTN</name>
<evidence type="ECO:0000259" key="7">
    <source>
        <dbReference type="PROSITE" id="PS51898"/>
    </source>
</evidence>
<dbReference type="InterPro" id="IPR050090">
    <property type="entry name" value="Tyrosine_recombinase_XerCD"/>
</dbReference>
<comment type="similarity">
    <text evidence="1">Belongs to the 'phage' integrase family.</text>
</comment>
<keyword evidence="2" id="KW-0229">DNA integration</keyword>
<dbReference type="InterPro" id="IPR002104">
    <property type="entry name" value="Integrase_catalytic"/>
</dbReference>